<organism evidence="1 2">
    <name type="scientific">Panagrolaimus sp. JU765</name>
    <dbReference type="NCBI Taxonomy" id="591449"/>
    <lineage>
        <taxon>Eukaryota</taxon>
        <taxon>Metazoa</taxon>
        <taxon>Ecdysozoa</taxon>
        <taxon>Nematoda</taxon>
        <taxon>Chromadorea</taxon>
        <taxon>Rhabditida</taxon>
        <taxon>Tylenchina</taxon>
        <taxon>Panagrolaimomorpha</taxon>
        <taxon>Panagrolaimoidea</taxon>
        <taxon>Panagrolaimidae</taxon>
        <taxon>Panagrolaimus</taxon>
    </lineage>
</organism>
<proteinExistence type="predicted"/>
<name>A0AC34Q4H6_9BILA</name>
<dbReference type="WBParaSite" id="JU765_v2.g12889.t1">
    <property type="protein sequence ID" value="JU765_v2.g12889.t1"/>
    <property type="gene ID" value="JU765_v2.g12889"/>
</dbReference>
<evidence type="ECO:0000313" key="1">
    <source>
        <dbReference type="Proteomes" id="UP000887576"/>
    </source>
</evidence>
<evidence type="ECO:0000313" key="2">
    <source>
        <dbReference type="WBParaSite" id="JU765_v2.g12889.t1"/>
    </source>
</evidence>
<sequence>SERSLRQTTIHAETLAPVWNECFYYQNLTEPILMSRVLEVTVWDYDKYEANSFLGEVLIDFSTTLLDNQPFCYDLVEMDDDNPVRMRLRNQRRFSSATPPPRPYSEMAHHQHELGYRSAREPLRYHVNDEYEYDEMGYPRIPRSRTYDRAGAVIGGAAGNSCPCGATTDWNINSQNGYMSDQAFNQVGGYYRRPHSATPMTREEEMAQMPRYHRTRPRTRHSQDPSYRPMSPLQSPYGPEDLPPHSLREHNSKNKSAKNRPIPTNDLGPGQIVGRQVLASPILGEIELTINLTKSSILITIHRAKNLIIPQNIKQIPAPLIKIYLMDGKFCISKSKFLSTQKTTEPIFNEMVEFTEYYKNRFLQITIVGDFGRIERKIFMGIAQIRLDDLAGEKQPIHGWYKLYHNSSLTGINPIRKDSENSLLENQS</sequence>
<reference evidence="2" key="1">
    <citation type="submission" date="2022-11" db="UniProtKB">
        <authorList>
            <consortium name="WormBaseParasite"/>
        </authorList>
    </citation>
    <scope>IDENTIFICATION</scope>
</reference>
<protein>
    <submittedName>
        <fullName evidence="2">C2 domain-containing protein</fullName>
    </submittedName>
</protein>
<accession>A0AC34Q4H6</accession>
<dbReference type="Proteomes" id="UP000887576">
    <property type="component" value="Unplaced"/>
</dbReference>